<evidence type="ECO:0008006" key="2">
    <source>
        <dbReference type="Google" id="ProtNLM"/>
    </source>
</evidence>
<accession>A0A6J5P0T7</accession>
<gene>
    <name evidence="1" type="ORF">UFOVP824_11</name>
</gene>
<evidence type="ECO:0000313" key="1">
    <source>
        <dbReference type="EMBL" id="CAB4164953.1"/>
    </source>
</evidence>
<protein>
    <recommendedName>
        <fullName evidence="2">Ubiquitin-activating enzyme E1, FCCH domain containing protein</fullName>
    </recommendedName>
</protein>
<sequence length="894" mass="96064">MPNTRLLNRSFSGGEIAPEMYGRVDDVKFQTGASTVKNFIVLPQGPLVNRPGLELVREVKTSTNATRLIPFTFNTTQTMVIELGNGYARFHTQGATLSPGSPAAYSTTKTISAIDLVNNIITSNAHGYADGTPVKVSATTTMPAGLTAGTTYYVIYYSANTYKLSATSGGTEIDITSAGAGTITTNRVYSIAELVSSGGTNYYCIAETAGNAPPNATYWYAMPAGIYEIPTPYASADLFNIHYVQSADVLTLVHPSYAPKELRRLGATTWTLSGISFGPVLNPPATVTLASSGTGVTNVIIYKYVVTALSSDEINESVASTPVQITTNLNVSGVVVNVTWTAVAGASRYNIYRLQGGIYGFIGSTTALSIYDDNIAPDMSITPATYETVFSSANNYPGAVSYYEQRRIFAGTNTEPQRLWMTKSGTESDMSYGIPIQDADRISFRVAAREANTIRHIVPLTQLILLTSAAEWRVTSVNSDALTPSSISVRPQSYVGANNVQPVIINNSLAYCAARGGHVRELGYSWQSNGFITGDLSIRASHLFDNYELVDMCYAKAPHPVLWFISTSGKLLGLTYIPEQQIGSWHQHDTDGVFESCACVSEGTEDRLYVVVKRVIGGTTKRFVERMAVRDMDAIEDCVHMDCALTYDGTNTSATTVTITQFSGTNWDSSSVLTITASAATFQYPATTDVNDCIVLTDASGNKYRLRITSTTSTTVARAVIDNQLPTALRSVATTTWSFARDSVTGLSHLNGKSVSILADGCVMSQRTVSSGSITLDRASTIVHVGLPYNSDLKTLPVTLQVDALGQGRYKNVNKAWVRVERSSGLSVGPDEDNLVQAKVRTTEAPGSPPDRKSEEILVVMNPSWGQTGEVFIRQSDPVPLSIISMTAEVAIGG</sequence>
<name>A0A6J5P0T7_9CAUD</name>
<reference evidence="1" key="1">
    <citation type="submission" date="2020-04" db="EMBL/GenBank/DDBJ databases">
        <authorList>
            <person name="Chiriac C."/>
            <person name="Salcher M."/>
            <person name="Ghai R."/>
            <person name="Kavagutti S V."/>
        </authorList>
    </citation>
    <scope>NUCLEOTIDE SEQUENCE</scope>
</reference>
<dbReference type="Gene3D" id="2.60.40.10">
    <property type="entry name" value="Immunoglobulins"/>
    <property type="match status" value="1"/>
</dbReference>
<dbReference type="EMBL" id="LR796777">
    <property type="protein sequence ID" value="CAB4164953.1"/>
    <property type="molecule type" value="Genomic_DNA"/>
</dbReference>
<organism evidence="1">
    <name type="scientific">uncultured Caudovirales phage</name>
    <dbReference type="NCBI Taxonomy" id="2100421"/>
    <lineage>
        <taxon>Viruses</taxon>
        <taxon>Duplodnaviria</taxon>
        <taxon>Heunggongvirae</taxon>
        <taxon>Uroviricota</taxon>
        <taxon>Caudoviricetes</taxon>
        <taxon>Peduoviridae</taxon>
        <taxon>Maltschvirus</taxon>
        <taxon>Maltschvirus maltsch</taxon>
    </lineage>
</organism>
<dbReference type="InterPro" id="IPR013783">
    <property type="entry name" value="Ig-like_fold"/>
</dbReference>
<proteinExistence type="predicted"/>